<dbReference type="PANTHER" id="PTHR43280:SF2">
    <property type="entry name" value="HTH-TYPE TRANSCRIPTIONAL REGULATOR EXSA"/>
    <property type="match status" value="1"/>
</dbReference>
<dbReference type="AlphaFoldDB" id="A0A6V6ZB08"/>
<comment type="caution">
    <text evidence="5">The sequence shown here is derived from an EMBL/GenBank/DDBJ whole genome shotgun (WGS) entry which is preliminary data.</text>
</comment>
<accession>A0A6V6ZB08</accession>
<evidence type="ECO:0000313" key="6">
    <source>
        <dbReference type="Proteomes" id="UP000530060"/>
    </source>
</evidence>
<evidence type="ECO:0000256" key="1">
    <source>
        <dbReference type="ARBA" id="ARBA00023015"/>
    </source>
</evidence>
<dbReference type="GO" id="GO:0043565">
    <property type="term" value="F:sequence-specific DNA binding"/>
    <property type="evidence" value="ECO:0007669"/>
    <property type="project" value="InterPro"/>
</dbReference>
<dbReference type="InterPro" id="IPR009057">
    <property type="entry name" value="Homeodomain-like_sf"/>
</dbReference>
<gene>
    <name evidence="5" type="primary">rhaR_5</name>
    <name evidence="5" type="ORF">FLAT13_04645</name>
</gene>
<dbReference type="PRINTS" id="PR00032">
    <property type="entry name" value="HTHARAC"/>
</dbReference>
<dbReference type="PROSITE" id="PS00041">
    <property type="entry name" value="HTH_ARAC_FAMILY_1"/>
    <property type="match status" value="1"/>
</dbReference>
<dbReference type="InterPro" id="IPR020449">
    <property type="entry name" value="Tscrpt_reg_AraC-type_HTH"/>
</dbReference>
<organism evidence="5 6">
    <name type="scientific">Flavobacterium salmonis</name>
    <dbReference type="NCBI Taxonomy" id="2654844"/>
    <lineage>
        <taxon>Bacteria</taxon>
        <taxon>Pseudomonadati</taxon>
        <taxon>Bacteroidota</taxon>
        <taxon>Flavobacteriia</taxon>
        <taxon>Flavobacteriales</taxon>
        <taxon>Flavobacteriaceae</taxon>
        <taxon>Flavobacterium</taxon>
    </lineage>
</organism>
<dbReference type="PROSITE" id="PS01124">
    <property type="entry name" value="HTH_ARAC_FAMILY_2"/>
    <property type="match status" value="1"/>
</dbReference>
<dbReference type="InterPro" id="IPR018060">
    <property type="entry name" value="HTH_AraC"/>
</dbReference>
<dbReference type="Pfam" id="PF12833">
    <property type="entry name" value="HTH_18"/>
    <property type="match status" value="1"/>
</dbReference>
<dbReference type="Pfam" id="PF22200">
    <property type="entry name" value="ExsA_N"/>
    <property type="match status" value="1"/>
</dbReference>
<evidence type="ECO:0000259" key="4">
    <source>
        <dbReference type="PROSITE" id="PS01124"/>
    </source>
</evidence>
<proteinExistence type="predicted"/>
<evidence type="ECO:0000256" key="3">
    <source>
        <dbReference type="ARBA" id="ARBA00023163"/>
    </source>
</evidence>
<evidence type="ECO:0000313" key="5">
    <source>
        <dbReference type="EMBL" id="CAD0008940.1"/>
    </source>
</evidence>
<feature type="domain" description="HTH araC/xylS-type" evidence="4">
    <location>
        <begin position="184"/>
        <end position="282"/>
    </location>
</feature>
<dbReference type="PANTHER" id="PTHR43280">
    <property type="entry name" value="ARAC-FAMILY TRANSCRIPTIONAL REGULATOR"/>
    <property type="match status" value="1"/>
</dbReference>
<dbReference type="InterPro" id="IPR054015">
    <property type="entry name" value="ExsA-like_N"/>
</dbReference>
<keyword evidence="2" id="KW-0238">DNA-binding</keyword>
<evidence type="ECO:0000256" key="2">
    <source>
        <dbReference type="ARBA" id="ARBA00023125"/>
    </source>
</evidence>
<dbReference type="InterPro" id="IPR018062">
    <property type="entry name" value="HTH_AraC-typ_CS"/>
</dbReference>
<dbReference type="GO" id="GO:0003700">
    <property type="term" value="F:DNA-binding transcription factor activity"/>
    <property type="evidence" value="ECO:0007669"/>
    <property type="project" value="InterPro"/>
</dbReference>
<name>A0A6V6ZB08_9FLAO</name>
<dbReference type="Proteomes" id="UP000530060">
    <property type="component" value="Unassembled WGS sequence"/>
</dbReference>
<keyword evidence="6" id="KW-1185">Reference proteome</keyword>
<dbReference type="Gene3D" id="1.10.10.60">
    <property type="entry name" value="Homeodomain-like"/>
    <property type="match status" value="2"/>
</dbReference>
<dbReference type="EMBL" id="CAIJDP010000089">
    <property type="protein sequence ID" value="CAD0008940.1"/>
    <property type="molecule type" value="Genomic_DNA"/>
</dbReference>
<keyword evidence="1" id="KW-0805">Transcription regulation</keyword>
<keyword evidence="3" id="KW-0804">Transcription</keyword>
<dbReference type="RefSeq" id="WP_180910663.1">
    <property type="nucleotide sequence ID" value="NZ_CAIJDP010000089.1"/>
</dbReference>
<protein>
    <submittedName>
        <fullName evidence="5">HTH-type transcriptional activator RhaR</fullName>
    </submittedName>
</protein>
<reference evidence="5 6" key="1">
    <citation type="submission" date="2020-06" db="EMBL/GenBank/DDBJ databases">
        <authorList>
            <person name="Criscuolo A."/>
        </authorList>
    </citation>
    <scope>NUCLEOTIDE SEQUENCE [LARGE SCALE GENOMIC DNA]</scope>
    <source>
        <strain evidence="6">CIP 111411</strain>
    </source>
</reference>
<dbReference type="SMART" id="SM00342">
    <property type="entry name" value="HTH_ARAC"/>
    <property type="match status" value="1"/>
</dbReference>
<dbReference type="SUPFAM" id="SSF46689">
    <property type="entry name" value="Homeodomain-like"/>
    <property type="match status" value="2"/>
</dbReference>
<sequence length="292" mass="34081">MKVVPQLLYHHKNVRKIMVNGLSCIVHKTMDTIDLNTDHYVSSHVLSVVLKGTLNIETYYEEERFCLNQNQLVFIPKGRYMISDVLPENGEFEAVFYFFEENIINEFLTKINPVKTLGPPPSLLLGYAESIRIFTESILKVYTENANKEVVKLKLLELLYLIYHSPQQNHLIQILLSLNTRKKRNLEGLMLENFDKPLSVEDYAFLAGRSISLFNRDFQRKFEIPPKKWIIQKRLEKAVELLTDTNLNIAQISLEVGYENVSYFINLFGKQFGVSPKQFLLKKRADKLLNQY</sequence>